<keyword evidence="2" id="KW-0472">Membrane</keyword>
<evidence type="ECO:0000313" key="4">
    <source>
        <dbReference type="Proteomes" id="UP001589788"/>
    </source>
</evidence>
<keyword evidence="4" id="KW-1185">Reference proteome</keyword>
<feature type="transmembrane region" description="Helical" evidence="2">
    <location>
        <begin position="6"/>
        <end position="30"/>
    </location>
</feature>
<comment type="caution">
    <text evidence="3">The sequence shown here is derived from an EMBL/GenBank/DDBJ whole genome shotgun (WGS) entry which is preliminary data.</text>
</comment>
<feature type="transmembrane region" description="Helical" evidence="2">
    <location>
        <begin position="123"/>
        <end position="147"/>
    </location>
</feature>
<gene>
    <name evidence="3" type="ORF">ACFFRE_08925</name>
</gene>
<keyword evidence="2" id="KW-0812">Transmembrane</keyword>
<keyword evidence="2" id="KW-1133">Transmembrane helix</keyword>
<feature type="region of interest" description="Disordered" evidence="1">
    <location>
        <begin position="345"/>
        <end position="382"/>
    </location>
</feature>
<evidence type="ECO:0000313" key="3">
    <source>
        <dbReference type="EMBL" id="MFC0082266.1"/>
    </source>
</evidence>
<protein>
    <submittedName>
        <fullName evidence="3">Uncharacterized protein</fullName>
    </submittedName>
</protein>
<dbReference type="Proteomes" id="UP001589788">
    <property type="component" value="Unassembled WGS sequence"/>
</dbReference>
<feature type="compositionally biased region" description="Basic and acidic residues" evidence="1">
    <location>
        <begin position="360"/>
        <end position="382"/>
    </location>
</feature>
<feature type="transmembrane region" description="Helical" evidence="2">
    <location>
        <begin position="75"/>
        <end position="94"/>
    </location>
</feature>
<sequence>MPSSLRLVLAVVGGALTLAVLWSILASLVVPRAHRSVLVRSLDRGIEAVYGLLSRPLRTWEANDRLLASQGAVEVLGTLVVWVALLLVGGALLLEPVTGRFPTGLAEVAAAMGTLSLPSHPDAWTRVVCTGAAFTGMAVIALQVAYLPTLYAAYNRRETLVTLLAASAGLPPWGPELLARTRVGFVRQDLAPLYGDWERWAADVAESHTTYPVLLRFRSPQPTSSWLVGLLAVLDAAALHLSLAPSSAPVEARLCLRMGFTCLQELAETVGVPVDRDPRPDQGIELTEAEFAEGVARLAEVGFPIERPSAAAWRDFQGWRVNYEPAAYALARRLTVVPAPWTGDRRRRLPEVPVRTVRNRTPEDPEGRRTPARDETGRPPGP</sequence>
<accession>A0ABV6C3L1</accession>
<dbReference type="EMBL" id="JBHLYQ010000084">
    <property type="protein sequence ID" value="MFC0082266.1"/>
    <property type="molecule type" value="Genomic_DNA"/>
</dbReference>
<dbReference type="RefSeq" id="WP_248108752.1">
    <property type="nucleotide sequence ID" value="NZ_JAKHEX010000019.1"/>
</dbReference>
<evidence type="ECO:0000256" key="2">
    <source>
        <dbReference type="SAM" id="Phobius"/>
    </source>
</evidence>
<evidence type="ECO:0000256" key="1">
    <source>
        <dbReference type="SAM" id="MobiDB-lite"/>
    </source>
</evidence>
<organism evidence="3 4">
    <name type="scientific">Aciditerrimonas ferrireducens</name>
    <dbReference type="NCBI Taxonomy" id="667306"/>
    <lineage>
        <taxon>Bacteria</taxon>
        <taxon>Bacillati</taxon>
        <taxon>Actinomycetota</taxon>
        <taxon>Acidimicrobiia</taxon>
        <taxon>Acidimicrobiales</taxon>
        <taxon>Acidimicrobiaceae</taxon>
        <taxon>Aciditerrimonas</taxon>
    </lineage>
</organism>
<proteinExistence type="predicted"/>
<name>A0ABV6C3L1_9ACTN</name>
<reference evidence="3 4" key="1">
    <citation type="submission" date="2024-09" db="EMBL/GenBank/DDBJ databases">
        <authorList>
            <person name="Sun Q."/>
            <person name="Mori K."/>
        </authorList>
    </citation>
    <scope>NUCLEOTIDE SEQUENCE [LARGE SCALE GENOMIC DNA]</scope>
    <source>
        <strain evidence="3 4">JCM 15389</strain>
    </source>
</reference>